<dbReference type="PATRIC" id="fig|1339316.3.peg.2361"/>
<gene>
    <name evidence="1" type="ORF">M125_2458</name>
</gene>
<name>A0A015U7I4_BACFG</name>
<dbReference type="EMBL" id="JGDB01000115">
    <property type="protein sequence ID" value="EXY90837.1"/>
    <property type="molecule type" value="Genomic_DNA"/>
</dbReference>
<accession>A0A015U7I4</accession>
<dbReference type="AlphaFoldDB" id="A0A015U7I4"/>
<dbReference type="Proteomes" id="UP000020773">
    <property type="component" value="Unassembled WGS sequence"/>
</dbReference>
<reference evidence="1 2" key="1">
    <citation type="submission" date="2014-02" db="EMBL/GenBank/DDBJ databases">
        <authorList>
            <person name="Sears C."/>
            <person name="Carroll K."/>
            <person name="Sack B.R."/>
            <person name="Qadri F."/>
            <person name="Myers L.L."/>
            <person name="Chung G.-T."/>
            <person name="Escheverria P."/>
            <person name="Fraser C.M."/>
            <person name="Sadzewicz L."/>
            <person name="Shefchek K.A."/>
            <person name="Tallon L."/>
            <person name="Das S.P."/>
            <person name="Daugherty S."/>
            <person name="Mongodin E.F."/>
        </authorList>
    </citation>
    <scope>NUCLEOTIDE SEQUENCE [LARGE SCALE GENOMIC DNA]</scope>
    <source>
        <strain evidence="2">3998T(B)3</strain>
    </source>
</reference>
<evidence type="ECO:0000313" key="2">
    <source>
        <dbReference type="Proteomes" id="UP000020773"/>
    </source>
</evidence>
<proteinExistence type="predicted"/>
<evidence type="ECO:0000313" key="1">
    <source>
        <dbReference type="EMBL" id="EXY90837.1"/>
    </source>
</evidence>
<organism evidence="1 2">
    <name type="scientific">Bacteroides fragilis str. 3998T(B)3</name>
    <dbReference type="NCBI Taxonomy" id="1339316"/>
    <lineage>
        <taxon>Bacteria</taxon>
        <taxon>Pseudomonadati</taxon>
        <taxon>Bacteroidota</taxon>
        <taxon>Bacteroidia</taxon>
        <taxon>Bacteroidales</taxon>
        <taxon>Bacteroidaceae</taxon>
        <taxon>Bacteroides</taxon>
    </lineage>
</organism>
<comment type="caution">
    <text evidence="1">The sequence shown here is derived from an EMBL/GenBank/DDBJ whole genome shotgun (WGS) entry which is preliminary data.</text>
</comment>
<sequence length="56" mass="6446">MAVVYLIFLILAYRNVAKFYNALGHNQDETALFNALGVLAYFHLKGRMKEELKGIR</sequence>
<protein>
    <submittedName>
        <fullName evidence="1">Uncharacterized protein</fullName>
    </submittedName>
</protein>